<proteinExistence type="predicted"/>
<dbReference type="RefSeq" id="WP_207881538.1">
    <property type="nucleotide sequence ID" value="NZ_JAFVMF010000010.1"/>
</dbReference>
<evidence type="ECO:0000259" key="3">
    <source>
        <dbReference type="Pfam" id="PF16754"/>
    </source>
</evidence>
<evidence type="ECO:0000256" key="1">
    <source>
        <dbReference type="ARBA" id="ARBA00022529"/>
    </source>
</evidence>
<dbReference type="EMBL" id="JAFVMF010000010">
    <property type="protein sequence ID" value="MBO1360258.1"/>
    <property type="molecule type" value="Genomic_DNA"/>
</dbReference>
<comment type="caution">
    <text evidence="4">The sequence shown here is derived from an EMBL/GenBank/DDBJ whole genome shotgun (WGS) entry which is preliminary data.</text>
</comment>
<organism evidence="4 5">
    <name type="scientific">Acetobacter sacchari</name>
    <dbReference type="NCBI Taxonomy" id="2661687"/>
    <lineage>
        <taxon>Bacteria</taxon>
        <taxon>Pseudomonadati</taxon>
        <taxon>Pseudomonadota</taxon>
        <taxon>Alphaproteobacteria</taxon>
        <taxon>Acetobacterales</taxon>
        <taxon>Acetobacteraceae</taxon>
        <taxon>Acetobacter</taxon>
    </lineage>
</organism>
<sequence>MIGGKVPGEDGLVMGDAIAKRPKVIQLLMSLLPTEVSVGKRFNELPLEMKTVIDDLHYHYGDLSTATPRFWGDVTSGNWSQAINELRNFDDDFPTRRNAEADAIQNDINYGFLK</sequence>
<accession>A0ABS3LWI8</accession>
<name>A0ABS3LWI8_9PROT</name>
<dbReference type="InterPro" id="IPR023347">
    <property type="entry name" value="Lysozyme_dom_sf"/>
</dbReference>
<keyword evidence="1" id="KW-0929">Antimicrobial</keyword>
<keyword evidence="5" id="KW-1185">Reference proteome</keyword>
<keyword evidence="2" id="KW-0081">Bacteriolytic enzyme</keyword>
<evidence type="ECO:0000256" key="2">
    <source>
        <dbReference type="ARBA" id="ARBA00022638"/>
    </source>
</evidence>
<gene>
    <name evidence="4" type="ORF">J2D73_10715</name>
</gene>
<reference evidence="4 5" key="1">
    <citation type="submission" date="2021-03" db="EMBL/GenBank/DDBJ databases">
        <title>The complete genome sequence of Acetobacter sacchari TBRC 11175.</title>
        <authorList>
            <person name="Charoenyingcharoen P."/>
            <person name="Yukphan P."/>
        </authorList>
    </citation>
    <scope>NUCLEOTIDE SEQUENCE [LARGE SCALE GENOMIC DNA]</scope>
    <source>
        <strain evidence="4 5">TBRC 11175</strain>
    </source>
</reference>
<feature type="domain" description="Pesticin C-terminal" evidence="3">
    <location>
        <begin position="37"/>
        <end position="79"/>
    </location>
</feature>
<dbReference type="Pfam" id="PF16754">
    <property type="entry name" value="Pesticin"/>
    <property type="match status" value="1"/>
</dbReference>
<evidence type="ECO:0000313" key="4">
    <source>
        <dbReference type="EMBL" id="MBO1360258.1"/>
    </source>
</evidence>
<protein>
    <recommendedName>
        <fullName evidence="3">Pesticin C-terminal domain-containing protein</fullName>
    </recommendedName>
</protein>
<dbReference type="Proteomes" id="UP000664771">
    <property type="component" value="Unassembled WGS sequence"/>
</dbReference>
<evidence type="ECO:0000313" key="5">
    <source>
        <dbReference type="Proteomes" id="UP000664771"/>
    </source>
</evidence>
<dbReference type="Gene3D" id="1.10.530.40">
    <property type="match status" value="1"/>
</dbReference>
<dbReference type="InterPro" id="IPR031922">
    <property type="entry name" value="Pesticin_C"/>
</dbReference>
<dbReference type="SUPFAM" id="SSF53955">
    <property type="entry name" value="Lysozyme-like"/>
    <property type="match status" value="1"/>
</dbReference>
<dbReference type="InterPro" id="IPR023346">
    <property type="entry name" value="Lysozyme-like_dom_sf"/>
</dbReference>